<name>A0AAV4M9E5_9ARAC</name>
<evidence type="ECO:0000313" key="2">
    <source>
        <dbReference type="Proteomes" id="UP001054837"/>
    </source>
</evidence>
<keyword evidence="2" id="KW-1185">Reference proteome</keyword>
<comment type="caution">
    <text evidence="1">The sequence shown here is derived from an EMBL/GenBank/DDBJ whole genome shotgun (WGS) entry which is preliminary data.</text>
</comment>
<dbReference type="AlphaFoldDB" id="A0AAV4M9E5"/>
<protein>
    <submittedName>
        <fullName evidence="1">Uncharacterized protein</fullName>
    </submittedName>
</protein>
<reference evidence="1 2" key="1">
    <citation type="submission" date="2021-06" db="EMBL/GenBank/DDBJ databases">
        <title>Caerostris darwini draft genome.</title>
        <authorList>
            <person name="Kono N."/>
            <person name="Arakawa K."/>
        </authorList>
    </citation>
    <scope>NUCLEOTIDE SEQUENCE [LARGE SCALE GENOMIC DNA]</scope>
</reference>
<sequence length="179" mass="20033">MKSGLENLHISQKREIPDWQLAVQNSSLGYFGLATGKLAHQLWSTNGLVCSNVGLVNKLSFVVQPVVPCLLAGCNFPRHSFIRLQRTAKIRREIEDLCSSPQAKKKSAKINVQSLFTMPTSDSSNRIRRICLPFFAIMSTGVASQTEPLAQIREYFRQLTLRWLSLVFNGGLTDDGIRP</sequence>
<evidence type="ECO:0000313" key="1">
    <source>
        <dbReference type="EMBL" id="GIX68860.1"/>
    </source>
</evidence>
<proteinExistence type="predicted"/>
<dbReference type="Proteomes" id="UP001054837">
    <property type="component" value="Unassembled WGS sequence"/>
</dbReference>
<gene>
    <name evidence="1" type="ORF">CDAR_122621</name>
</gene>
<organism evidence="1 2">
    <name type="scientific">Caerostris darwini</name>
    <dbReference type="NCBI Taxonomy" id="1538125"/>
    <lineage>
        <taxon>Eukaryota</taxon>
        <taxon>Metazoa</taxon>
        <taxon>Ecdysozoa</taxon>
        <taxon>Arthropoda</taxon>
        <taxon>Chelicerata</taxon>
        <taxon>Arachnida</taxon>
        <taxon>Araneae</taxon>
        <taxon>Araneomorphae</taxon>
        <taxon>Entelegynae</taxon>
        <taxon>Araneoidea</taxon>
        <taxon>Araneidae</taxon>
        <taxon>Caerostris</taxon>
    </lineage>
</organism>
<accession>A0AAV4M9E5</accession>
<dbReference type="EMBL" id="BPLQ01000204">
    <property type="protein sequence ID" value="GIX68860.1"/>
    <property type="molecule type" value="Genomic_DNA"/>
</dbReference>